<gene>
    <name evidence="6" type="ORF">HOP40_02345</name>
</gene>
<dbReference type="AlphaFoldDB" id="A0A6M6JDB5"/>
<proteinExistence type="predicted"/>
<dbReference type="InterPro" id="IPR036388">
    <property type="entry name" value="WH-like_DNA-bd_sf"/>
</dbReference>
<evidence type="ECO:0000256" key="2">
    <source>
        <dbReference type="ARBA" id="ARBA00023125"/>
    </source>
</evidence>
<dbReference type="SUPFAM" id="SSF48008">
    <property type="entry name" value="GntR ligand-binding domain-like"/>
    <property type="match status" value="1"/>
</dbReference>
<evidence type="ECO:0000256" key="1">
    <source>
        <dbReference type="ARBA" id="ARBA00023015"/>
    </source>
</evidence>
<dbReference type="CDD" id="cd07377">
    <property type="entry name" value="WHTH_GntR"/>
    <property type="match status" value="1"/>
</dbReference>
<feature type="domain" description="HTH gntR-type" evidence="5">
    <location>
        <begin position="88"/>
        <end position="155"/>
    </location>
</feature>
<keyword evidence="3" id="KW-0804">Transcription</keyword>
<dbReference type="EMBL" id="CP053564">
    <property type="protein sequence ID" value="QJY44822.1"/>
    <property type="molecule type" value="Genomic_DNA"/>
</dbReference>
<evidence type="ECO:0000259" key="5">
    <source>
        <dbReference type="PROSITE" id="PS50949"/>
    </source>
</evidence>
<dbReference type="Pfam" id="PF00392">
    <property type="entry name" value="GntR"/>
    <property type="match status" value="1"/>
</dbReference>
<reference evidence="6 7" key="1">
    <citation type="submission" date="2020-05" db="EMBL/GenBank/DDBJ databases">
        <authorList>
            <person name="Mo P."/>
        </authorList>
    </citation>
    <scope>NUCLEOTIDE SEQUENCE [LARGE SCALE GENOMIC DNA]</scope>
    <source>
        <strain evidence="6 7">Gen01</strain>
    </source>
</reference>
<feature type="compositionally biased region" description="Low complexity" evidence="4">
    <location>
        <begin position="21"/>
        <end position="30"/>
    </location>
</feature>
<dbReference type="SMART" id="SM00895">
    <property type="entry name" value="FCD"/>
    <property type="match status" value="1"/>
</dbReference>
<dbReference type="InterPro" id="IPR036390">
    <property type="entry name" value="WH_DNA-bd_sf"/>
</dbReference>
<dbReference type="PROSITE" id="PS50949">
    <property type="entry name" value="HTH_GNTR"/>
    <property type="match status" value="1"/>
</dbReference>
<evidence type="ECO:0000313" key="7">
    <source>
        <dbReference type="Proteomes" id="UP000505377"/>
    </source>
</evidence>
<evidence type="ECO:0000256" key="3">
    <source>
        <dbReference type="ARBA" id="ARBA00023163"/>
    </source>
</evidence>
<dbReference type="Proteomes" id="UP000505377">
    <property type="component" value="Chromosome"/>
</dbReference>
<dbReference type="PANTHER" id="PTHR43537">
    <property type="entry name" value="TRANSCRIPTIONAL REGULATOR, GNTR FAMILY"/>
    <property type="match status" value="1"/>
</dbReference>
<dbReference type="PANTHER" id="PTHR43537:SF45">
    <property type="entry name" value="GNTR FAMILY REGULATORY PROTEIN"/>
    <property type="match status" value="1"/>
</dbReference>
<dbReference type="Gene3D" id="1.10.10.10">
    <property type="entry name" value="Winged helix-like DNA-binding domain superfamily/Winged helix DNA-binding domain"/>
    <property type="match status" value="1"/>
</dbReference>
<keyword evidence="7" id="KW-1185">Reference proteome</keyword>
<dbReference type="GO" id="GO:0003700">
    <property type="term" value="F:DNA-binding transcription factor activity"/>
    <property type="evidence" value="ECO:0007669"/>
    <property type="project" value="InterPro"/>
</dbReference>
<evidence type="ECO:0000256" key="4">
    <source>
        <dbReference type="SAM" id="MobiDB-lite"/>
    </source>
</evidence>
<dbReference type="KEGG" id="pbro:HOP40_02345"/>
<dbReference type="GO" id="GO:0003677">
    <property type="term" value="F:DNA binding"/>
    <property type="evidence" value="ECO:0007669"/>
    <property type="project" value="UniProtKB-KW"/>
</dbReference>
<dbReference type="Gene3D" id="1.20.120.530">
    <property type="entry name" value="GntR ligand-binding domain-like"/>
    <property type="match status" value="1"/>
</dbReference>
<dbReference type="InterPro" id="IPR011711">
    <property type="entry name" value="GntR_C"/>
</dbReference>
<dbReference type="Pfam" id="PF07729">
    <property type="entry name" value="FCD"/>
    <property type="match status" value="1"/>
</dbReference>
<dbReference type="InterPro" id="IPR000524">
    <property type="entry name" value="Tscrpt_reg_HTH_GntR"/>
</dbReference>
<dbReference type="InterPro" id="IPR008920">
    <property type="entry name" value="TF_FadR/GntR_C"/>
</dbReference>
<keyword evidence="2" id="KW-0238">DNA-binding</keyword>
<evidence type="ECO:0000313" key="6">
    <source>
        <dbReference type="EMBL" id="QJY44822.1"/>
    </source>
</evidence>
<name>A0A6M6JDB5_9PSEU</name>
<feature type="region of interest" description="Disordered" evidence="4">
    <location>
        <begin position="1"/>
        <end position="55"/>
    </location>
</feature>
<protein>
    <submittedName>
        <fullName evidence="6">GntR family transcriptional regulator</fullName>
    </submittedName>
</protein>
<dbReference type="SMART" id="SM00345">
    <property type="entry name" value="HTH_GNTR"/>
    <property type="match status" value="1"/>
</dbReference>
<sequence>MAIRNEAPTSTQISRGRRAGARGASTSTTRDSSHIRATANGNDPTPRRGPPAPPIDLAHLSLWSHTEQTDRGVAVTAGPAVEDGLGASSLVELAVRRLRGEILSGALAPGERLVEEQLTRRFGTSRAPLREALRLLGQQGLVEHLPRRGVRVTELSARDIDELFSLRDALERFAVERALRSGARPSTAALRAATEQMERAAQGGDAAEQAAGHRAFHLALVGLADHRQLLRTYEPVLTQLQLYMATNLRREAVAASPQEGAHRHRRLCDAVDSGDLDAVLAELGHHGARTYLAPELDG</sequence>
<accession>A0A6M6JDB5</accession>
<keyword evidence="1" id="KW-0805">Transcription regulation</keyword>
<organism evidence="6 7">
    <name type="scientific">Pseudonocardia broussonetiae</name>
    <dbReference type="NCBI Taxonomy" id="2736640"/>
    <lineage>
        <taxon>Bacteria</taxon>
        <taxon>Bacillati</taxon>
        <taxon>Actinomycetota</taxon>
        <taxon>Actinomycetes</taxon>
        <taxon>Pseudonocardiales</taxon>
        <taxon>Pseudonocardiaceae</taxon>
        <taxon>Pseudonocardia</taxon>
    </lineage>
</organism>
<dbReference type="SUPFAM" id="SSF46785">
    <property type="entry name" value="Winged helix' DNA-binding domain"/>
    <property type="match status" value="1"/>
</dbReference>